<feature type="transmembrane region" description="Helical" evidence="2">
    <location>
        <begin position="167"/>
        <end position="187"/>
    </location>
</feature>
<evidence type="ECO:0000313" key="3">
    <source>
        <dbReference type="EMBL" id="KAK5174532.1"/>
    </source>
</evidence>
<evidence type="ECO:0000313" key="4">
    <source>
        <dbReference type="Proteomes" id="UP001337655"/>
    </source>
</evidence>
<feature type="transmembrane region" description="Helical" evidence="2">
    <location>
        <begin position="193"/>
        <end position="216"/>
    </location>
</feature>
<keyword evidence="2" id="KW-1133">Transmembrane helix</keyword>
<feature type="compositionally biased region" description="Basic and acidic residues" evidence="1">
    <location>
        <begin position="453"/>
        <end position="462"/>
    </location>
</feature>
<comment type="caution">
    <text evidence="3">The sequence shown here is derived from an EMBL/GenBank/DDBJ whole genome shotgun (WGS) entry which is preliminary data.</text>
</comment>
<keyword evidence="4" id="KW-1185">Reference proteome</keyword>
<dbReference type="AlphaFoldDB" id="A0AAV9PQE5"/>
<protein>
    <submittedName>
        <fullName evidence="3">Uncharacterized protein</fullName>
    </submittedName>
</protein>
<feature type="compositionally biased region" description="Basic and acidic residues" evidence="1">
    <location>
        <begin position="414"/>
        <end position="423"/>
    </location>
</feature>
<proteinExistence type="predicted"/>
<name>A0AAV9PQE5_9PEZI</name>
<evidence type="ECO:0000256" key="2">
    <source>
        <dbReference type="SAM" id="Phobius"/>
    </source>
</evidence>
<keyword evidence="2" id="KW-0812">Transmembrane</keyword>
<reference evidence="3 4" key="1">
    <citation type="submission" date="2023-08" db="EMBL/GenBank/DDBJ databases">
        <title>Black Yeasts Isolated from many extreme environments.</title>
        <authorList>
            <person name="Coleine C."/>
            <person name="Stajich J.E."/>
            <person name="Selbmann L."/>
        </authorList>
    </citation>
    <scope>NUCLEOTIDE SEQUENCE [LARGE SCALE GENOMIC DNA]</scope>
    <source>
        <strain evidence="3 4">CCFEE 5935</strain>
    </source>
</reference>
<keyword evidence="2" id="KW-0472">Membrane</keyword>
<evidence type="ECO:0000256" key="1">
    <source>
        <dbReference type="SAM" id="MobiDB-lite"/>
    </source>
</evidence>
<feature type="transmembrane region" description="Helical" evidence="2">
    <location>
        <begin position="278"/>
        <end position="296"/>
    </location>
</feature>
<dbReference type="Proteomes" id="UP001337655">
    <property type="component" value="Unassembled WGS sequence"/>
</dbReference>
<feature type="transmembrane region" description="Helical" evidence="2">
    <location>
        <begin position="302"/>
        <end position="321"/>
    </location>
</feature>
<organism evidence="3 4">
    <name type="scientific">Saxophila tyrrhenica</name>
    <dbReference type="NCBI Taxonomy" id="1690608"/>
    <lineage>
        <taxon>Eukaryota</taxon>
        <taxon>Fungi</taxon>
        <taxon>Dikarya</taxon>
        <taxon>Ascomycota</taxon>
        <taxon>Pezizomycotina</taxon>
        <taxon>Dothideomycetes</taxon>
        <taxon>Dothideomycetidae</taxon>
        <taxon>Mycosphaerellales</taxon>
        <taxon>Extremaceae</taxon>
        <taxon>Saxophila</taxon>
    </lineage>
</organism>
<dbReference type="GeneID" id="89922960"/>
<dbReference type="RefSeq" id="XP_064663201.1">
    <property type="nucleotide sequence ID" value="XM_064798874.1"/>
</dbReference>
<dbReference type="EMBL" id="JAVRRT010000002">
    <property type="protein sequence ID" value="KAK5174532.1"/>
    <property type="molecule type" value="Genomic_DNA"/>
</dbReference>
<sequence length="462" mass="51111">MAGDGSFEGTAAWLRGQWSNPGDIFTILLLIGGDIVQTAIAQLCAGPVPGLTPVSFSFGWVTYAVSAMLSAVGNNRLMPSPEVDCIIINAKSGFARTNYSWILSRMLRDFDHWRPALCDRLEQEKLNELREINRSSAKPRDEDEIRVALRVSVWECNSATGRGSGDVIYWIGLFVTAVQFGIAAIPWGLYGEWYTFFVIGAGTALAYAGGALPQWWDEKVGIRKLKYTDTTKERKDVFLTEGNGSHDAILILGCEGGLDLEALAASQRELRSPWTTRVLSFTLAICWIALLISVSGWEQHTWYVLAAGMLGLVHNVIVAGVPRQPQAFGIDLVHRETIVEGKVMQVLRLVEESHPRAGAALLEIFFPGKLFPREQLMWEYAERRAEAWKENSKKVGHVARTEAWPMPPLQSPLPKKDGKKDDSDIPESGPYTYDGGPSNWDSRPQAVLGASRPSKDHVVTVE</sequence>
<feature type="region of interest" description="Disordered" evidence="1">
    <location>
        <begin position="399"/>
        <end position="462"/>
    </location>
</feature>
<accession>A0AAV9PQE5</accession>
<gene>
    <name evidence="3" type="ORF">LTR77_001612</name>
</gene>